<keyword evidence="1" id="KW-0812">Transmembrane</keyword>
<gene>
    <name evidence="2" type="ORF">BXY58_3184</name>
</gene>
<dbReference type="AlphaFoldDB" id="A0A420CN29"/>
<comment type="caution">
    <text evidence="2">The sequence shown here is derived from an EMBL/GenBank/DDBJ whole genome shotgun (WGS) entry which is preliminary data.</text>
</comment>
<reference evidence="2 3" key="1">
    <citation type="submission" date="2018-09" db="EMBL/GenBank/DDBJ databases">
        <title>Genomic Encyclopedia of Archaeal and Bacterial Type Strains, Phase II (KMG-II): from individual species to whole genera.</title>
        <authorList>
            <person name="Goeker M."/>
        </authorList>
    </citation>
    <scope>NUCLEOTIDE SEQUENCE [LARGE SCALE GENOMIC DNA]</scope>
    <source>
        <strain evidence="2 3">DSM 27620</strain>
    </source>
</reference>
<name>A0A420CN29_9FLAO</name>
<proteinExistence type="predicted"/>
<dbReference type="RefSeq" id="WP_147366857.1">
    <property type="nucleotide sequence ID" value="NZ_BMCW01000001.1"/>
</dbReference>
<sequence>MMNDRKYAIKTRMEEQRDAARRYKQNQKNNDGHKFKSFGFYDFLFFFIVIIISVLCKVLDISFQ</sequence>
<dbReference type="EMBL" id="RAQH01000010">
    <property type="protein sequence ID" value="RKE79808.1"/>
    <property type="molecule type" value="Genomic_DNA"/>
</dbReference>
<accession>A0A420CN29</accession>
<evidence type="ECO:0000313" key="3">
    <source>
        <dbReference type="Proteomes" id="UP000285906"/>
    </source>
</evidence>
<keyword evidence="1" id="KW-1133">Transmembrane helix</keyword>
<keyword evidence="1" id="KW-0472">Membrane</keyword>
<evidence type="ECO:0000256" key="1">
    <source>
        <dbReference type="SAM" id="Phobius"/>
    </source>
</evidence>
<protein>
    <submittedName>
        <fullName evidence="2">Uncharacterized protein</fullName>
    </submittedName>
</protein>
<organism evidence="2 3">
    <name type="scientific">Epilithonimonas arachidiradicis</name>
    <dbReference type="NCBI Taxonomy" id="1617282"/>
    <lineage>
        <taxon>Bacteria</taxon>
        <taxon>Pseudomonadati</taxon>
        <taxon>Bacteroidota</taxon>
        <taxon>Flavobacteriia</taxon>
        <taxon>Flavobacteriales</taxon>
        <taxon>Weeksellaceae</taxon>
        <taxon>Chryseobacterium group</taxon>
        <taxon>Epilithonimonas</taxon>
    </lineage>
</organism>
<feature type="transmembrane region" description="Helical" evidence="1">
    <location>
        <begin position="38"/>
        <end position="59"/>
    </location>
</feature>
<evidence type="ECO:0000313" key="2">
    <source>
        <dbReference type="EMBL" id="RKE79808.1"/>
    </source>
</evidence>
<dbReference type="Proteomes" id="UP000285906">
    <property type="component" value="Unassembled WGS sequence"/>
</dbReference>